<protein>
    <recommendedName>
        <fullName evidence="2">ABM domain-containing protein</fullName>
    </recommendedName>
</protein>
<proteinExistence type="predicted"/>
<dbReference type="Gene3D" id="3.30.70.100">
    <property type="match status" value="1"/>
</dbReference>
<evidence type="ECO:0000313" key="4">
    <source>
        <dbReference type="Proteomes" id="UP000184170"/>
    </source>
</evidence>
<organism evidence="3 4">
    <name type="scientific">Microbulbifer donghaiensis</name>
    <dbReference type="NCBI Taxonomy" id="494016"/>
    <lineage>
        <taxon>Bacteria</taxon>
        <taxon>Pseudomonadati</taxon>
        <taxon>Pseudomonadota</taxon>
        <taxon>Gammaproteobacteria</taxon>
        <taxon>Cellvibrionales</taxon>
        <taxon>Microbulbiferaceae</taxon>
        <taxon>Microbulbifer</taxon>
    </lineage>
</organism>
<evidence type="ECO:0000313" key="3">
    <source>
        <dbReference type="EMBL" id="SHF91079.1"/>
    </source>
</evidence>
<keyword evidence="1" id="KW-0472">Membrane</keyword>
<dbReference type="InterPro" id="IPR038762">
    <property type="entry name" value="ABM_predict"/>
</dbReference>
<dbReference type="InterPro" id="IPR011008">
    <property type="entry name" value="Dimeric_a/b-barrel"/>
</dbReference>
<keyword evidence="1" id="KW-0812">Transmembrane</keyword>
<evidence type="ECO:0000259" key="2">
    <source>
        <dbReference type="Pfam" id="PF03992"/>
    </source>
</evidence>
<feature type="transmembrane region" description="Helical" evidence="1">
    <location>
        <begin position="160"/>
        <end position="179"/>
    </location>
</feature>
<accession>A0A1M5FI33</accession>
<dbReference type="PANTHER" id="PTHR40057:SF1">
    <property type="entry name" value="SLR1162 PROTEIN"/>
    <property type="match status" value="1"/>
</dbReference>
<reference evidence="4" key="1">
    <citation type="submission" date="2016-11" db="EMBL/GenBank/DDBJ databases">
        <authorList>
            <person name="Varghese N."/>
            <person name="Submissions S."/>
        </authorList>
    </citation>
    <scope>NUCLEOTIDE SEQUENCE [LARGE SCALE GENOMIC DNA]</scope>
    <source>
        <strain evidence="4">CGMCC 1.7063</strain>
    </source>
</reference>
<dbReference type="AlphaFoldDB" id="A0A1M5FI33"/>
<dbReference type="PANTHER" id="PTHR40057">
    <property type="entry name" value="SLR1162 PROTEIN"/>
    <property type="match status" value="1"/>
</dbReference>
<dbReference type="SUPFAM" id="SSF54909">
    <property type="entry name" value="Dimeric alpha+beta barrel"/>
    <property type="match status" value="1"/>
</dbReference>
<dbReference type="InterPro" id="IPR007138">
    <property type="entry name" value="ABM_dom"/>
</dbReference>
<dbReference type="OrthoDB" id="1494254at2"/>
<keyword evidence="4" id="KW-1185">Reference proteome</keyword>
<dbReference type="EMBL" id="FQVA01000004">
    <property type="protein sequence ID" value="SHF91079.1"/>
    <property type="molecule type" value="Genomic_DNA"/>
</dbReference>
<dbReference type="Proteomes" id="UP000184170">
    <property type="component" value="Unassembled WGS sequence"/>
</dbReference>
<sequence>MEKETAATGDKDPGATAVITHRICADKQAAYEQWLEEIGPLCRTYPGFLDWHIIRPIPGLTSTYTVVIRFDTKPHLQAWMESGDRRRLIAKAQPLLLEGDDFFIRSGLDFWFTPGGAKAQLPTRWKQFLATWSVIYPLVLSIPLLVMPLLRWLGVPDTRWLNTLLITGIIVFLMVYAIMPRYTRLIRRWLFD</sequence>
<evidence type="ECO:0000256" key="1">
    <source>
        <dbReference type="SAM" id="Phobius"/>
    </source>
</evidence>
<dbReference type="Pfam" id="PF03992">
    <property type="entry name" value="ABM"/>
    <property type="match status" value="1"/>
</dbReference>
<dbReference type="STRING" id="494016.SAMN04487965_2929"/>
<dbReference type="RefSeq" id="WP_073276440.1">
    <property type="nucleotide sequence ID" value="NZ_FQVA01000004.1"/>
</dbReference>
<name>A0A1M5FI33_9GAMM</name>
<gene>
    <name evidence="3" type="ORF">SAMN04487965_2929</name>
</gene>
<feature type="transmembrane region" description="Helical" evidence="1">
    <location>
        <begin position="134"/>
        <end position="154"/>
    </location>
</feature>
<feature type="domain" description="ABM" evidence="2">
    <location>
        <begin position="16"/>
        <end position="88"/>
    </location>
</feature>
<keyword evidence="1" id="KW-1133">Transmembrane helix</keyword>